<feature type="binding site" evidence="5">
    <location>
        <position position="242"/>
    </location>
    <ligand>
        <name>FAD</name>
        <dbReference type="ChEBI" id="CHEBI:57692"/>
    </ligand>
</feature>
<feature type="binding site" evidence="5">
    <location>
        <position position="436"/>
    </location>
    <ligand>
        <name>FAD</name>
        <dbReference type="ChEBI" id="CHEBI:57692"/>
    </ligand>
</feature>
<evidence type="ECO:0000259" key="7">
    <source>
        <dbReference type="Pfam" id="PF01593"/>
    </source>
</evidence>
<protein>
    <recommendedName>
        <fullName evidence="6">Amine oxidase</fullName>
        <ecNumber evidence="6">1.4.3.-</ecNumber>
    </recommendedName>
</protein>
<comment type="cofactor">
    <cofactor evidence="1 6">
        <name>FAD</name>
        <dbReference type="ChEBI" id="CHEBI:57692"/>
    </cofactor>
</comment>
<evidence type="ECO:0000313" key="9">
    <source>
        <dbReference type="Proteomes" id="UP000078343"/>
    </source>
</evidence>
<keyword evidence="6" id="KW-0285">Flavoprotein</keyword>
<dbReference type="STRING" id="1367422.A0A178ZBA9"/>
<dbReference type="EMBL" id="LVYI01000008">
    <property type="protein sequence ID" value="OAP57048.1"/>
    <property type="molecule type" value="Genomic_DNA"/>
</dbReference>
<evidence type="ECO:0000256" key="6">
    <source>
        <dbReference type="RuleBase" id="RU362067"/>
    </source>
</evidence>
<dbReference type="PANTHER" id="PTHR43563">
    <property type="entry name" value="AMINE OXIDASE"/>
    <property type="match status" value="1"/>
</dbReference>
<dbReference type="GeneID" id="30013329"/>
<evidence type="ECO:0000256" key="4">
    <source>
        <dbReference type="ARBA" id="ARBA00048448"/>
    </source>
</evidence>
<name>A0A178ZBA9_9EURO</name>
<dbReference type="RefSeq" id="XP_018690415.1">
    <property type="nucleotide sequence ID" value="XM_018840668.1"/>
</dbReference>
<gene>
    <name evidence="8" type="ORF">AYL99_09161</name>
</gene>
<dbReference type="PRINTS" id="PR00757">
    <property type="entry name" value="AMINEOXDASEF"/>
</dbReference>
<accession>A0A178ZBA9</accession>
<dbReference type="InterPro" id="IPR036188">
    <property type="entry name" value="FAD/NAD-bd_sf"/>
</dbReference>
<evidence type="ECO:0000256" key="3">
    <source>
        <dbReference type="ARBA" id="ARBA00023002"/>
    </source>
</evidence>
<evidence type="ECO:0000256" key="1">
    <source>
        <dbReference type="ARBA" id="ARBA00001974"/>
    </source>
</evidence>
<dbReference type="InterPro" id="IPR002937">
    <property type="entry name" value="Amino_oxidase"/>
</dbReference>
<keyword evidence="3 6" id="KW-0560">Oxidoreductase</keyword>
<dbReference type="Gene3D" id="3.90.660.10">
    <property type="match status" value="1"/>
</dbReference>
<dbReference type="Pfam" id="PF01593">
    <property type="entry name" value="Amino_oxidase"/>
    <property type="match status" value="1"/>
</dbReference>
<dbReference type="InterPro" id="IPR001613">
    <property type="entry name" value="Flavin_amine_oxidase"/>
</dbReference>
<dbReference type="Proteomes" id="UP000078343">
    <property type="component" value="Unassembled WGS sequence"/>
</dbReference>
<organism evidence="8 9">
    <name type="scientific">Fonsecaea erecta</name>
    <dbReference type="NCBI Taxonomy" id="1367422"/>
    <lineage>
        <taxon>Eukaryota</taxon>
        <taxon>Fungi</taxon>
        <taxon>Dikarya</taxon>
        <taxon>Ascomycota</taxon>
        <taxon>Pezizomycotina</taxon>
        <taxon>Eurotiomycetes</taxon>
        <taxon>Chaetothyriomycetidae</taxon>
        <taxon>Chaetothyriales</taxon>
        <taxon>Herpotrichiellaceae</taxon>
        <taxon>Fonsecaea</taxon>
    </lineage>
</organism>
<feature type="binding site" evidence="5">
    <location>
        <begin position="35"/>
        <end position="36"/>
    </location>
    <ligand>
        <name>FAD</name>
        <dbReference type="ChEBI" id="CHEBI:57692"/>
    </ligand>
</feature>
<feature type="binding site" evidence="5">
    <location>
        <position position="16"/>
    </location>
    <ligand>
        <name>FAD</name>
        <dbReference type="ChEBI" id="CHEBI:57692"/>
    </ligand>
</feature>
<evidence type="ECO:0000313" key="8">
    <source>
        <dbReference type="EMBL" id="OAP57048.1"/>
    </source>
</evidence>
<dbReference type="OrthoDB" id="5046242at2759"/>
<dbReference type="GO" id="GO:0097621">
    <property type="term" value="F:monoamine oxidase activity"/>
    <property type="evidence" value="ECO:0007669"/>
    <property type="project" value="UniProtKB-EC"/>
</dbReference>
<dbReference type="Gene3D" id="3.50.50.60">
    <property type="entry name" value="FAD/NAD(P)-binding domain"/>
    <property type="match status" value="1"/>
</dbReference>
<keyword evidence="9" id="KW-1185">Reference proteome</keyword>
<dbReference type="SUPFAM" id="SSF51905">
    <property type="entry name" value="FAD/NAD(P)-binding domain"/>
    <property type="match status" value="1"/>
</dbReference>
<dbReference type="PANTHER" id="PTHR43563:SF14">
    <property type="entry name" value="AMINE OXIDASE"/>
    <property type="match status" value="1"/>
</dbReference>
<keyword evidence="6" id="KW-0274">FAD</keyword>
<proteinExistence type="inferred from homology"/>
<dbReference type="AlphaFoldDB" id="A0A178ZBA9"/>
<dbReference type="SUPFAM" id="SSF54373">
    <property type="entry name" value="FAD-linked reductases, C-terminal domain"/>
    <property type="match status" value="1"/>
</dbReference>
<comment type="similarity">
    <text evidence="2 6">Belongs to the flavin monoamine oxidase family.</text>
</comment>
<evidence type="ECO:0000256" key="2">
    <source>
        <dbReference type="ARBA" id="ARBA00005995"/>
    </source>
</evidence>
<dbReference type="EC" id="1.4.3.-" evidence="6"/>
<feature type="binding site" evidence="5">
    <location>
        <position position="349"/>
    </location>
    <ligand>
        <name>substrate</name>
    </ligand>
</feature>
<evidence type="ECO:0000256" key="5">
    <source>
        <dbReference type="PIRSR" id="PIRSR601613-1"/>
    </source>
</evidence>
<sequence>MSQPVYDVVIVGAGLSGLQAALTVHHEHLTYLVLEARDRVGGKTLTLRSSDGTVKSDLGAAWINDSNQSRMWELANDLGLHTYVQNTRGDVVVQDFDGTLVKFPYGDVPKYPSSNDTESCISIRDLVESISTTQTPSIFSAGPHREELDSISFETFLRRANVTEKAFATAQVWTHAMLGVDPSEVSALYFLEYCAAGGGLMTMRSDCKDGGQYLRIREGTLAFAEGMAQKLKPGSIKLDSPVGGIDQQQDGTVLVSTRGSSLQVYRARKVILSVPTPVYKTIKFSPPLPAAKRAVANYTRYGFYTKYIVRFSKPFWTKSNLCGLGQSFVGPVSVFRDTSLGDDACMTCFIGGKFGRKWATQDAEGKKTSVLTQIGAMFADGRDVGPLFIEAYESPWMEEEFSGWGCPCPATPPGVFADGWEALCAPFRNVYFVGTELSTVWRGYMEGAVRSGESGAMQAIAELKAGGVLNAKL</sequence>
<comment type="catalytic activity">
    <reaction evidence="4">
        <text>a secondary aliphatic amine + O2 + H2O = a primary amine + an aldehyde + H2O2</text>
        <dbReference type="Rhea" id="RHEA:26414"/>
        <dbReference type="ChEBI" id="CHEBI:15377"/>
        <dbReference type="ChEBI" id="CHEBI:15379"/>
        <dbReference type="ChEBI" id="CHEBI:16240"/>
        <dbReference type="ChEBI" id="CHEBI:17478"/>
        <dbReference type="ChEBI" id="CHEBI:58855"/>
        <dbReference type="ChEBI" id="CHEBI:65296"/>
        <dbReference type="EC" id="1.4.3.4"/>
    </reaction>
</comment>
<dbReference type="InterPro" id="IPR050703">
    <property type="entry name" value="Flavin_MAO"/>
</dbReference>
<comment type="caution">
    <text evidence="8">The sequence shown here is derived from an EMBL/GenBank/DDBJ whole genome shotgun (WGS) entry which is preliminary data.</text>
</comment>
<reference evidence="8 9" key="1">
    <citation type="submission" date="2016-04" db="EMBL/GenBank/DDBJ databases">
        <title>Draft genome of Fonsecaea erecta CBS 125763.</title>
        <authorList>
            <person name="Weiss V.A."/>
            <person name="Vicente V.A."/>
            <person name="Raittz R.T."/>
            <person name="Moreno L.F."/>
            <person name="De Souza E.M."/>
            <person name="Pedrosa F.O."/>
            <person name="Steffens M.B."/>
            <person name="Faoro H."/>
            <person name="Tadra-Sfeir M.Z."/>
            <person name="Najafzadeh M.J."/>
            <person name="Felipe M.S."/>
            <person name="Teixeira M."/>
            <person name="Sun J."/>
            <person name="Xi L."/>
            <person name="Gomes R."/>
            <person name="De Azevedo C.M."/>
            <person name="Salgado C.G."/>
            <person name="Da Silva M.B."/>
            <person name="Nascimento M.F."/>
            <person name="Queiroz-Telles F."/>
            <person name="Attili D.S."/>
            <person name="Gorbushina A."/>
        </authorList>
    </citation>
    <scope>NUCLEOTIDE SEQUENCE [LARGE SCALE GENOMIC DNA]</scope>
    <source>
        <strain evidence="8 9">CBS 125763</strain>
    </source>
</reference>
<dbReference type="Gene3D" id="1.10.405.10">
    <property type="entry name" value="Guanine Nucleotide Dissociation Inhibitor, domain 1"/>
    <property type="match status" value="1"/>
</dbReference>
<feature type="domain" description="Amine oxidase" evidence="7">
    <location>
        <begin position="15"/>
        <end position="458"/>
    </location>
</feature>